<reference evidence="28" key="3">
    <citation type="submission" date="2017-10" db="EMBL/GenBank/DDBJ databases">
        <authorList>
            <person name="Frank J."/>
        </authorList>
    </citation>
    <scope>NUCLEOTIDE SEQUENCE [LARGE SCALE GENOMIC DNA]</scope>
</reference>
<dbReference type="InterPro" id="IPR001645">
    <property type="entry name" value="Folylpolyglutamate_synth"/>
</dbReference>
<dbReference type="GO" id="GO:0046656">
    <property type="term" value="P:folic acid biosynthetic process"/>
    <property type="evidence" value="ECO:0007669"/>
    <property type="project" value="UniProtKB-KW"/>
</dbReference>
<evidence type="ECO:0000256" key="13">
    <source>
        <dbReference type="ARBA" id="ARBA00022842"/>
    </source>
</evidence>
<dbReference type="InterPro" id="IPR036565">
    <property type="entry name" value="Mur-like_cat_sf"/>
</dbReference>
<comment type="catalytic activity">
    <reaction evidence="19">
        <text>10-formyltetrahydrofolyl-(gamma-L-Glu)(n) + L-glutamate + ATP = 10-formyltetrahydrofolyl-(gamma-L-Glu)(n+1) + ADP + phosphate + H(+)</text>
        <dbReference type="Rhea" id="RHEA:51904"/>
        <dbReference type="Rhea" id="RHEA-COMP:13088"/>
        <dbReference type="Rhea" id="RHEA-COMP:14300"/>
        <dbReference type="ChEBI" id="CHEBI:15378"/>
        <dbReference type="ChEBI" id="CHEBI:29985"/>
        <dbReference type="ChEBI" id="CHEBI:30616"/>
        <dbReference type="ChEBI" id="CHEBI:43474"/>
        <dbReference type="ChEBI" id="CHEBI:134413"/>
        <dbReference type="ChEBI" id="CHEBI:456216"/>
        <dbReference type="EC" id="6.3.2.17"/>
    </reaction>
</comment>
<evidence type="ECO:0000256" key="14">
    <source>
        <dbReference type="ARBA" id="ARBA00022909"/>
    </source>
</evidence>
<keyword evidence="11 22" id="KW-0547">Nucleotide-binding</keyword>
<evidence type="ECO:0000256" key="8">
    <source>
        <dbReference type="ARBA" id="ARBA00019357"/>
    </source>
</evidence>
<evidence type="ECO:0000256" key="5">
    <source>
        <dbReference type="ARBA" id="ARBA00008276"/>
    </source>
</evidence>
<evidence type="ECO:0000256" key="12">
    <source>
        <dbReference type="ARBA" id="ARBA00022840"/>
    </source>
</evidence>
<dbReference type="Proteomes" id="UP000221734">
    <property type="component" value="Chromosome Kuenenia_stuttgartiensis_MBR1"/>
</dbReference>
<dbReference type="InterPro" id="IPR013221">
    <property type="entry name" value="Mur_ligase_cen"/>
</dbReference>
<dbReference type="PIRSF" id="PIRSF001563">
    <property type="entry name" value="Folylpolyglu_synth"/>
    <property type="match status" value="1"/>
</dbReference>
<dbReference type="InterPro" id="IPR018109">
    <property type="entry name" value="Folylpolyglutamate_synth_CS"/>
</dbReference>
<comment type="catalytic activity">
    <reaction evidence="18">
        <text>(6S)-5,6,7,8-tetrahydrofolyl-(gamma-L-Glu)(n) + L-glutamate + ATP = (6S)-5,6,7,8-tetrahydrofolyl-(gamma-L-Glu)(n+1) + ADP + phosphate + H(+)</text>
        <dbReference type="Rhea" id="RHEA:10580"/>
        <dbReference type="Rhea" id="RHEA-COMP:14738"/>
        <dbReference type="Rhea" id="RHEA-COMP:14740"/>
        <dbReference type="ChEBI" id="CHEBI:15378"/>
        <dbReference type="ChEBI" id="CHEBI:29985"/>
        <dbReference type="ChEBI" id="CHEBI:30616"/>
        <dbReference type="ChEBI" id="CHEBI:43474"/>
        <dbReference type="ChEBI" id="CHEBI:141005"/>
        <dbReference type="ChEBI" id="CHEBI:456216"/>
        <dbReference type="EC" id="6.3.2.17"/>
    </reaction>
</comment>
<evidence type="ECO:0000256" key="15">
    <source>
        <dbReference type="ARBA" id="ARBA00030048"/>
    </source>
</evidence>
<keyword evidence="10" id="KW-0479">Metal-binding</keyword>
<dbReference type="EMBL" id="CP049055">
    <property type="protein sequence ID" value="QII10127.1"/>
    <property type="molecule type" value="Genomic_DNA"/>
</dbReference>
<dbReference type="NCBIfam" id="TIGR01499">
    <property type="entry name" value="folC"/>
    <property type="match status" value="1"/>
</dbReference>
<organism evidence="25">
    <name type="scientific">Kuenenia stuttgartiensis</name>
    <dbReference type="NCBI Taxonomy" id="174633"/>
    <lineage>
        <taxon>Bacteria</taxon>
        <taxon>Pseudomonadati</taxon>
        <taxon>Planctomycetota</taxon>
        <taxon>Candidatus Brocadiia</taxon>
        <taxon>Candidatus Brocadiales</taxon>
        <taxon>Candidatus Brocadiaceae</taxon>
        <taxon>Candidatus Kuenenia</taxon>
    </lineage>
</organism>
<dbReference type="PANTHER" id="PTHR11136">
    <property type="entry name" value="FOLYLPOLYGLUTAMATE SYNTHASE-RELATED"/>
    <property type="match status" value="1"/>
</dbReference>
<evidence type="ECO:0000256" key="6">
    <source>
        <dbReference type="ARBA" id="ARBA00013023"/>
    </source>
</evidence>
<dbReference type="EC" id="6.3.2.17" evidence="7"/>
<comment type="catalytic activity">
    <reaction evidence="20">
        <text>(6R)-5,10-methylenetetrahydrofolyl-(gamma-L-Glu)(n) + L-glutamate + ATP = (6R)-5,10-methylenetetrahydrofolyl-(gamma-L-Glu)(n+1) + ADP + phosphate + H(+)</text>
        <dbReference type="Rhea" id="RHEA:51912"/>
        <dbReference type="Rhea" id="RHEA-COMP:13257"/>
        <dbReference type="Rhea" id="RHEA-COMP:13258"/>
        <dbReference type="ChEBI" id="CHEBI:15378"/>
        <dbReference type="ChEBI" id="CHEBI:29985"/>
        <dbReference type="ChEBI" id="CHEBI:30616"/>
        <dbReference type="ChEBI" id="CHEBI:43474"/>
        <dbReference type="ChEBI" id="CHEBI:136572"/>
        <dbReference type="ChEBI" id="CHEBI:456216"/>
        <dbReference type="EC" id="6.3.2.17"/>
    </reaction>
</comment>
<evidence type="ECO:0000259" key="23">
    <source>
        <dbReference type="Pfam" id="PF02875"/>
    </source>
</evidence>
<keyword evidence="12 22" id="KW-0067">ATP-binding</keyword>
<reference evidence="27" key="4">
    <citation type="submission" date="2017-10" db="EMBL/GenBank/DDBJ databases">
        <authorList>
            <person name="Banno H."/>
            <person name="Chua N.-H."/>
        </authorList>
    </citation>
    <scope>NUCLEOTIDE SEQUENCE [LARGE SCALE GENOMIC DNA]</scope>
    <source>
        <strain evidence="27">Kuenenia_mbr1_ru-nijmegen</strain>
    </source>
</reference>
<dbReference type="Gene3D" id="3.40.1190.10">
    <property type="entry name" value="Mur-like, catalytic domain"/>
    <property type="match status" value="1"/>
</dbReference>
<dbReference type="GO" id="GO:0004326">
    <property type="term" value="F:tetrahydrofolylpolyglutamate synthase activity"/>
    <property type="evidence" value="ECO:0007669"/>
    <property type="project" value="UniProtKB-EC"/>
</dbReference>
<evidence type="ECO:0000256" key="16">
    <source>
        <dbReference type="ARBA" id="ARBA00030592"/>
    </source>
</evidence>
<dbReference type="PROSITE" id="PS01012">
    <property type="entry name" value="FOLYLPOLYGLU_SYNT_2"/>
    <property type="match status" value="1"/>
</dbReference>
<feature type="domain" description="Mur ligase C-terminal" evidence="23">
    <location>
        <begin position="325"/>
        <end position="445"/>
    </location>
</feature>
<evidence type="ECO:0000313" key="28">
    <source>
        <dbReference type="Proteomes" id="UP000221734"/>
    </source>
</evidence>
<evidence type="ECO:0000256" key="2">
    <source>
        <dbReference type="ARBA" id="ARBA00002714"/>
    </source>
</evidence>
<dbReference type="RefSeq" id="WP_099324755.1">
    <property type="nucleotide sequence ID" value="NZ_CP049055.1"/>
</dbReference>
<evidence type="ECO:0000313" key="25">
    <source>
        <dbReference type="EMBL" id="CAJ72496.1"/>
    </source>
</evidence>
<evidence type="ECO:0000256" key="17">
    <source>
        <dbReference type="ARBA" id="ARBA00032510"/>
    </source>
</evidence>
<dbReference type="InterPro" id="IPR004101">
    <property type="entry name" value="Mur_ligase_C"/>
</dbReference>
<dbReference type="GO" id="GO:0046872">
    <property type="term" value="F:metal ion binding"/>
    <property type="evidence" value="ECO:0007669"/>
    <property type="project" value="UniProtKB-KW"/>
</dbReference>
<reference evidence="26 29" key="5">
    <citation type="submission" date="2020-02" db="EMBL/GenBank/DDBJ databases">
        <title>Newly sequenced genome of strain CSTR1 showed variability in Candidatus Kuenenia stuttgartiensis genomes.</title>
        <authorList>
            <person name="Ding C."/>
            <person name="Adrian L."/>
        </authorList>
    </citation>
    <scope>NUCLEOTIDE SEQUENCE [LARGE SCALE GENOMIC DNA]</scope>
    <source>
        <strain evidence="26 29">CSTR1</strain>
    </source>
</reference>
<feature type="domain" description="Mur ligase central" evidence="24">
    <location>
        <begin position="66"/>
        <end position="297"/>
    </location>
</feature>
<evidence type="ECO:0000256" key="7">
    <source>
        <dbReference type="ARBA" id="ARBA00013025"/>
    </source>
</evidence>
<reference evidence="25" key="1">
    <citation type="journal article" date="2006" name="Nature">
        <title>Deciphering the evolution and metabolism of an anammox bacterium from a community genome.</title>
        <authorList>
            <person name="Strous M."/>
            <person name="Pelletier E."/>
            <person name="Mangenot S."/>
            <person name="Rattei T."/>
            <person name="Lehner A."/>
            <person name="Taylor M.W."/>
            <person name="Horn M."/>
            <person name="Daims H."/>
            <person name="Bartol-Mavel D."/>
            <person name="Wincker P."/>
            <person name="Barbe V."/>
            <person name="Fonknechten N."/>
            <person name="Vallenet D."/>
            <person name="Segurens B."/>
            <person name="Schenowitz-Truong C."/>
            <person name="Medigue C."/>
            <person name="Collingro A."/>
            <person name="Snel B."/>
            <person name="Dutilh B.E."/>
            <person name="OpDenCamp H.J.M."/>
            <person name="vanDerDrift C."/>
            <person name="Cirpus I."/>
            <person name="vanDePas-Schoonen K.T."/>
            <person name="Harhangi H.R."/>
            <person name="vanNiftrik L."/>
            <person name="Schmid M."/>
            <person name="Keltjens J."/>
            <person name="vanDeVossenberg J."/>
            <person name="Kartal B."/>
            <person name="Meier H."/>
            <person name="Frishman D."/>
            <person name="Huynen M.A."/>
            <person name="Mewes H."/>
            <person name="Weissenbach J."/>
            <person name="Jetten M.S.M."/>
            <person name="Wagner M."/>
            <person name="LePaslier D."/>
        </authorList>
    </citation>
    <scope>NUCLEOTIDE SEQUENCE</scope>
</reference>
<evidence type="ECO:0000259" key="24">
    <source>
        <dbReference type="Pfam" id="PF08245"/>
    </source>
</evidence>
<gene>
    <name evidence="25" type="primary">folC</name>
    <name evidence="26" type="ORF">KsCSTR_07480</name>
    <name evidence="27" type="ORF">KSMBR1_1507</name>
    <name evidence="25" type="ORF">kustd1751</name>
</gene>
<dbReference type="PROSITE" id="PS01011">
    <property type="entry name" value="FOLYLPOLYGLU_SYNT_1"/>
    <property type="match status" value="1"/>
</dbReference>
<name>Q1PZI3_KUEST</name>
<comment type="cofactor">
    <cofactor evidence="1">
        <name>Mg(2+)</name>
        <dbReference type="ChEBI" id="CHEBI:18420"/>
    </cofactor>
</comment>
<comment type="catalytic activity">
    <reaction evidence="21">
        <text>7,8-dihydropteroate + L-glutamate + ATP = 7,8-dihydrofolate + ADP + phosphate + H(+)</text>
        <dbReference type="Rhea" id="RHEA:23584"/>
        <dbReference type="ChEBI" id="CHEBI:15378"/>
        <dbReference type="ChEBI" id="CHEBI:17839"/>
        <dbReference type="ChEBI" id="CHEBI:29985"/>
        <dbReference type="ChEBI" id="CHEBI:30616"/>
        <dbReference type="ChEBI" id="CHEBI:43474"/>
        <dbReference type="ChEBI" id="CHEBI:57451"/>
        <dbReference type="ChEBI" id="CHEBI:456216"/>
        <dbReference type="EC" id="6.3.2.12"/>
    </reaction>
</comment>
<evidence type="ECO:0000256" key="19">
    <source>
        <dbReference type="ARBA" id="ARBA00047808"/>
    </source>
</evidence>
<dbReference type="PANTHER" id="PTHR11136:SF0">
    <property type="entry name" value="DIHYDROFOLATE SYNTHETASE-RELATED"/>
    <property type="match status" value="1"/>
</dbReference>
<evidence type="ECO:0000313" key="29">
    <source>
        <dbReference type="Proteomes" id="UP000501926"/>
    </source>
</evidence>
<keyword evidence="13" id="KW-0460">Magnesium</keyword>
<dbReference type="KEGG" id="kst:KSMBR1_1507"/>
<evidence type="ECO:0000256" key="3">
    <source>
        <dbReference type="ARBA" id="ARBA00004799"/>
    </source>
</evidence>
<dbReference type="EMBL" id="LT934425">
    <property type="protein sequence ID" value="SOH04006.1"/>
    <property type="molecule type" value="Genomic_DNA"/>
</dbReference>
<comment type="pathway">
    <text evidence="4">Cofactor biosynthesis; tetrahydrofolylpolyglutamate biosynthesis.</text>
</comment>
<sequence length="464" mass="51297">MSVNMIARNTLCLRSYEEACAFLNTSLDYEKLISYQYNTSTFNLDRMVRLLEQVGNPHREFSSLHITGTKGKGSTAIMLSTVLQRAGYKTGLFTSPHLTNLKERIQLNHTKIPEEDFTAALNVLVPDIQRLRNTTPAESPTFFETLTAICFLYFKEKQAEMAVLEVGMGGRLDATNVVLPLVSVITNIGLDHVNILGNTIPRIAYEKAGIIKKGIPVISAAEKPEALSVIKEVCMEKGAPLYLLGKDIRIDDAQPYTNKNSRGLLCNIKTWQGVYGNLFIPLMGIHQAKNCAMALGALDVLREHGKISIDNETIREAFTHVRCPGRIEVLGETPLIVLDFAHTVESMAALRETLFEHFTFNKLVVILGFSQDKDIDNILREIVPCANDIFVTKSTNSRAVPPEELAKKIKAVYGKRAEICNSARDAVIAAQHAASPDDLLCITGSAYIAGEVRQELAHQNIARA</sequence>
<dbReference type="Pfam" id="PF08245">
    <property type="entry name" value="Mur_ligase_M"/>
    <property type="match status" value="1"/>
</dbReference>
<comment type="similarity">
    <text evidence="5 22">Belongs to the folylpolyglutamate synthase family.</text>
</comment>
<dbReference type="EC" id="6.3.2.12" evidence="6"/>
<dbReference type="SUPFAM" id="SSF53244">
    <property type="entry name" value="MurD-like peptide ligases, peptide-binding domain"/>
    <property type="match status" value="1"/>
</dbReference>
<evidence type="ECO:0000256" key="9">
    <source>
        <dbReference type="ARBA" id="ARBA00022598"/>
    </source>
</evidence>
<dbReference type="AlphaFoldDB" id="Q1PZI3"/>
<dbReference type="InterPro" id="IPR036615">
    <property type="entry name" value="Mur_ligase_C_dom_sf"/>
</dbReference>
<evidence type="ECO:0000256" key="10">
    <source>
        <dbReference type="ARBA" id="ARBA00022723"/>
    </source>
</evidence>
<evidence type="ECO:0000313" key="26">
    <source>
        <dbReference type="EMBL" id="QII10127.1"/>
    </source>
</evidence>
<evidence type="ECO:0000256" key="18">
    <source>
        <dbReference type="ARBA" id="ARBA00047493"/>
    </source>
</evidence>
<evidence type="ECO:0000256" key="22">
    <source>
        <dbReference type="PIRNR" id="PIRNR001563"/>
    </source>
</evidence>
<dbReference type="SUPFAM" id="SSF53623">
    <property type="entry name" value="MurD-like peptide ligases, catalytic domain"/>
    <property type="match status" value="1"/>
</dbReference>
<reference evidence="25" key="2">
    <citation type="submission" date="2006-01" db="EMBL/GenBank/DDBJ databases">
        <authorList>
            <person name="Genoscope"/>
        </authorList>
    </citation>
    <scope>NUCLEOTIDE SEQUENCE</scope>
</reference>
<dbReference type="GO" id="GO:0005524">
    <property type="term" value="F:ATP binding"/>
    <property type="evidence" value="ECO:0007669"/>
    <property type="project" value="UniProtKB-KW"/>
</dbReference>
<protein>
    <recommendedName>
        <fullName evidence="8">Dihydrofolate synthase/folylpolyglutamate synthase</fullName>
        <ecNumber evidence="6">6.3.2.12</ecNumber>
        <ecNumber evidence="7">6.3.2.17</ecNumber>
    </recommendedName>
    <alternativeName>
        <fullName evidence="17">Folylpoly-gamma-glutamate synthetase-dihydrofolate synthetase</fullName>
    </alternativeName>
    <alternativeName>
        <fullName evidence="15">Folylpolyglutamate synthetase</fullName>
    </alternativeName>
    <alternativeName>
        <fullName evidence="16">Tetrahydrofolylpolyglutamate synthase</fullName>
    </alternativeName>
</protein>
<evidence type="ECO:0000256" key="11">
    <source>
        <dbReference type="ARBA" id="ARBA00022741"/>
    </source>
</evidence>
<dbReference type="EMBL" id="CT573072">
    <property type="protein sequence ID" value="CAJ72496.1"/>
    <property type="molecule type" value="Genomic_DNA"/>
</dbReference>
<evidence type="ECO:0000256" key="21">
    <source>
        <dbReference type="ARBA" id="ARBA00049161"/>
    </source>
</evidence>
<dbReference type="Gene3D" id="3.90.190.20">
    <property type="entry name" value="Mur ligase, C-terminal domain"/>
    <property type="match status" value="1"/>
</dbReference>
<keyword evidence="14" id="KW-0289">Folate biosynthesis</keyword>
<evidence type="ECO:0000313" key="27">
    <source>
        <dbReference type="EMBL" id="SOH04006.1"/>
    </source>
</evidence>
<comment type="pathway">
    <text evidence="3">Cofactor biosynthesis; tetrahydrofolate biosynthesis; 7,8-dihydrofolate from 2-amino-4-hydroxy-6-hydroxymethyl-7,8-dihydropteridine diphosphate and 4-aminobenzoate: step 2/2.</text>
</comment>
<dbReference type="Proteomes" id="UP000501926">
    <property type="component" value="Chromosome"/>
</dbReference>
<dbReference type="GO" id="GO:0008841">
    <property type="term" value="F:dihydrofolate synthase activity"/>
    <property type="evidence" value="ECO:0007669"/>
    <property type="project" value="UniProtKB-EC"/>
</dbReference>
<dbReference type="GO" id="GO:0005737">
    <property type="term" value="C:cytoplasm"/>
    <property type="evidence" value="ECO:0007669"/>
    <property type="project" value="TreeGrafter"/>
</dbReference>
<accession>Q1PZI3</accession>
<proteinExistence type="inferred from homology"/>
<dbReference type="FunFam" id="3.40.1190.10:FF:000011">
    <property type="entry name" value="Folylpolyglutamate synthase/dihydrofolate synthase"/>
    <property type="match status" value="1"/>
</dbReference>
<comment type="function">
    <text evidence="2">Functions in two distinct reactions of the de novo folate biosynthetic pathway. Catalyzes the addition of a glutamate residue to dihydropteroate (7,8-dihydropteroate or H2Pte) to form dihydrofolate (7,8-dihydrofolate monoglutamate or H2Pte-Glu). Also catalyzes successive additions of L-glutamate to tetrahydrofolate or 10-formyltetrahydrofolate or 5,10-methylenetetrahydrofolate, leading to folylpolyglutamate derivatives.</text>
</comment>
<dbReference type="Pfam" id="PF02875">
    <property type="entry name" value="Mur_ligase_C"/>
    <property type="match status" value="1"/>
</dbReference>
<keyword evidence="28" id="KW-1185">Reference proteome</keyword>
<evidence type="ECO:0000256" key="1">
    <source>
        <dbReference type="ARBA" id="ARBA00001946"/>
    </source>
</evidence>
<evidence type="ECO:0000256" key="4">
    <source>
        <dbReference type="ARBA" id="ARBA00005150"/>
    </source>
</evidence>
<keyword evidence="9 22" id="KW-0436">Ligase</keyword>
<evidence type="ECO:0000256" key="20">
    <source>
        <dbReference type="ARBA" id="ARBA00049035"/>
    </source>
</evidence>